<dbReference type="AlphaFoldDB" id="A0AAW0U879"/>
<protein>
    <submittedName>
        <fullName evidence="4">Uncharacterized protein</fullName>
    </submittedName>
</protein>
<name>A0AAW0U879_SCYPA</name>
<keyword evidence="2" id="KW-0812">Transmembrane</keyword>
<accession>A0AAW0U879</accession>
<evidence type="ECO:0000256" key="1">
    <source>
        <dbReference type="SAM" id="MobiDB-lite"/>
    </source>
</evidence>
<gene>
    <name evidence="4" type="ORF">O3P69_006052</name>
</gene>
<keyword evidence="5" id="KW-1185">Reference proteome</keyword>
<proteinExistence type="predicted"/>
<sequence length="367" mass="38688">MTWLWVKKRRDRTIFLTFILTTTLLHLTTADDETTTTTTIATTLPNSAGGGGGEGGGGGGGGGEGEGSGGGLGNSSSFSPYLDLTKFVDGLNNWDFMGAWAKYDLSLLDEALRPLPLVPDAEDQGVFICQTSALPSTLQKTFPTLHNATLSLTYYAKASDGQLSMTGEVVTAEGARETLFNYSVTGEGAAHPEGSWGTDTFEIPPLAALGSFKILLGVQHSEAGMWAAADITVEGMTGPPITTTPAPPIPPQANLTTESNLNETDATPTQVNGTTAAPPNVTTITTTTTTEEENLSSLESVAQAIWDAFYVFLALFCACLVALVALIVHGRCKDDEPPPAVATYNPRTASYRMDKVYDNPSYDNNAV</sequence>
<comment type="caution">
    <text evidence="4">The sequence shown here is derived from an EMBL/GenBank/DDBJ whole genome shotgun (WGS) entry which is preliminary data.</text>
</comment>
<dbReference type="EMBL" id="JARAKH010000018">
    <property type="protein sequence ID" value="KAK8395025.1"/>
    <property type="molecule type" value="Genomic_DNA"/>
</dbReference>
<feature type="transmembrane region" description="Helical" evidence="2">
    <location>
        <begin position="308"/>
        <end position="328"/>
    </location>
</feature>
<feature type="chain" id="PRO_5043418517" evidence="3">
    <location>
        <begin position="31"/>
        <end position="367"/>
    </location>
</feature>
<evidence type="ECO:0000313" key="5">
    <source>
        <dbReference type="Proteomes" id="UP001487740"/>
    </source>
</evidence>
<organism evidence="4 5">
    <name type="scientific">Scylla paramamosain</name>
    <name type="common">Mud crab</name>
    <dbReference type="NCBI Taxonomy" id="85552"/>
    <lineage>
        <taxon>Eukaryota</taxon>
        <taxon>Metazoa</taxon>
        <taxon>Ecdysozoa</taxon>
        <taxon>Arthropoda</taxon>
        <taxon>Crustacea</taxon>
        <taxon>Multicrustacea</taxon>
        <taxon>Malacostraca</taxon>
        <taxon>Eumalacostraca</taxon>
        <taxon>Eucarida</taxon>
        <taxon>Decapoda</taxon>
        <taxon>Pleocyemata</taxon>
        <taxon>Brachyura</taxon>
        <taxon>Eubrachyura</taxon>
        <taxon>Portunoidea</taxon>
        <taxon>Portunidae</taxon>
        <taxon>Portuninae</taxon>
        <taxon>Scylla</taxon>
    </lineage>
</organism>
<reference evidence="4 5" key="1">
    <citation type="submission" date="2023-03" db="EMBL/GenBank/DDBJ databases">
        <title>High-quality genome of Scylla paramamosain provides insights in environmental adaptation.</title>
        <authorList>
            <person name="Zhang L."/>
        </authorList>
    </citation>
    <scope>NUCLEOTIDE SEQUENCE [LARGE SCALE GENOMIC DNA]</scope>
    <source>
        <strain evidence="4">LZ_2023a</strain>
        <tissue evidence="4">Muscle</tissue>
    </source>
</reference>
<feature type="compositionally biased region" description="Gly residues" evidence="1">
    <location>
        <begin position="48"/>
        <end position="72"/>
    </location>
</feature>
<keyword evidence="2" id="KW-1133">Transmembrane helix</keyword>
<feature type="region of interest" description="Disordered" evidence="1">
    <location>
        <begin position="40"/>
        <end position="72"/>
    </location>
</feature>
<evidence type="ECO:0000256" key="3">
    <source>
        <dbReference type="SAM" id="SignalP"/>
    </source>
</evidence>
<feature type="signal peptide" evidence="3">
    <location>
        <begin position="1"/>
        <end position="30"/>
    </location>
</feature>
<feature type="region of interest" description="Disordered" evidence="1">
    <location>
        <begin position="256"/>
        <end position="280"/>
    </location>
</feature>
<keyword evidence="2" id="KW-0472">Membrane</keyword>
<keyword evidence="3" id="KW-0732">Signal</keyword>
<evidence type="ECO:0000313" key="4">
    <source>
        <dbReference type="EMBL" id="KAK8395025.1"/>
    </source>
</evidence>
<dbReference type="Proteomes" id="UP001487740">
    <property type="component" value="Unassembled WGS sequence"/>
</dbReference>
<evidence type="ECO:0000256" key="2">
    <source>
        <dbReference type="SAM" id="Phobius"/>
    </source>
</evidence>